<evidence type="ECO:0000313" key="21">
    <source>
        <dbReference type="EMBL" id="OQR69536.1"/>
    </source>
</evidence>
<comment type="similarity">
    <text evidence="3 18 19">Belongs to the FMO family.</text>
</comment>
<protein>
    <recommendedName>
        <fullName evidence="19">Flavin-containing monooxygenase</fullName>
        <ecNumber evidence="19">1.-.-.-</ecNumber>
    </recommendedName>
</protein>
<comment type="caution">
    <text evidence="21">The sequence shown here is derived from an EMBL/GenBank/DDBJ whole genome shotgun (WGS) entry which is preliminary data.</text>
</comment>
<evidence type="ECO:0000256" key="16">
    <source>
        <dbReference type="ARBA" id="ARBA00048088"/>
    </source>
</evidence>
<keyword evidence="9 20" id="KW-1133">Transmembrane helix</keyword>
<keyword evidence="6 18" id="KW-0256">Endoplasmic reticulum</keyword>
<evidence type="ECO:0000256" key="14">
    <source>
        <dbReference type="ARBA" id="ARBA00047338"/>
    </source>
</evidence>
<sequence length="509" mass="58592">MQEIRSPQKPFSLYPPKANFCTCKDDAFDLTRRSTHPYSDFPPPAEFPNYMHNSKMVQYLDLYADKYGMRPYIRTRHDVIRVTPTEDYEQTRRWVVRVKNLESGEESEDVFDGVLVCTGHHTFPQMPTFADQEKFKGRIIHSHDYRRPNGFEDHKVCVVGVGNSGGDVAVELSSIADQVYLSTRRGAWIIHRVGKNGRPFDISVMTRLGNVLFTMLPYSFICWFCEKKVDARFDHELYNIKPSHRIFSQHVMVNDALPNRILSGTVTVKGNIKRFTENGIVFEGETQETPVDDVVLATGYKIKFPFFDDNLISCEDNRIDLYKMVFDPNHPTLAFIGMAQPVGPLMPICEIQSRWVARLLAGKQKLPSKAVMHRSITAYQKNIRARFFEGPRNTIEVDWIPYMDEMATILGVKPNLFKILVTDFQLWSTLMFGPVLPYQYRLEGPGRWSKAREALITAEDRICAALQTRKVPVPKGKPGNTFFELLKMLVRAFFSLIFIVFLSVLTLMI</sequence>
<comment type="catalytic activity">
    <reaction evidence="14">
        <text>hypotaurine + NADH + O2 + H(+) = taurine + NAD(+) + H2O</text>
        <dbReference type="Rhea" id="RHEA:74111"/>
        <dbReference type="ChEBI" id="CHEBI:15377"/>
        <dbReference type="ChEBI" id="CHEBI:15378"/>
        <dbReference type="ChEBI" id="CHEBI:15379"/>
        <dbReference type="ChEBI" id="CHEBI:57540"/>
        <dbReference type="ChEBI" id="CHEBI:57853"/>
        <dbReference type="ChEBI" id="CHEBI:57945"/>
        <dbReference type="ChEBI" id="CHEBI:507393"/>
        <dbReference type="EC" id="1.14.13.8"/>
    </reaction>
    <physiologicalReaction direction="left-to-right" evidence="14">
        <dbReference type="Rhea" id="RHEA:74112"/>
    </physiologicalReaction>
</comment>
<dbReference type="OrthoDB" id="66881at2759"/>
<dbReference type="GO" id="GO:0050660">
    <property type="term" value="F:flavin adenine dinucleotide binding"/>
    <property type="evidence" value="ECO:0007669"/>
    <property type="project" value="InterPro"/>
</dbReference>
<comment type="catalytic activity">
    <reaction evidence="15">
        <text>hypotaurine + NADPH + O2 + H(+) = taurine + NADP(+) + H2O</text>
        <dbReference type="Rhea" id="RHEA:69819"/>
        <dbReference type="ChEBI" id="CHEBI:15377"/>
        <dbReference type="ChEBI" id="CHEBI:15378"/>
        <dbReference type="ChEBI" id="CHEBI:15379"/>
        <dbReference type="ChEBI" id="CHEBI:57783"/>
        <dbReference type="ChEBI" id="CHEBI:57853"/>
        <dbReference type="ChEBI" id="CHEBI:58349"/>
        <dbReference type="ChEBI" id="CHEBI:507393"/>
        <dbReference type="EC" id="1.14.13.8"/>
    </reaction>
    <physiologicalReaction direction="left-to-right" evidence="15">
        <dbReference type="Rhea" id="RHEA:69820"/>
    </physiologicalReaction>
</comment>
<gene>
    <name evidence="21" type="ORF">BIW11_01831</name>
</gene>
<keyword evidence="7 18" id="KW-0274">FAD</keyword>
<evidence type="ECO:0000256" key="4">
    <source>
        <dbReference type="ARBA" id="ARBA00022630"/>
    </source>
</evidence>
<dbReference type="EC" id="1.-.-.-" evidence="19"/>
<evidence type="ECO:0000256" key="7">
    <source>
        <dbReference type="ARBA" id="ARBA00022827"/>
    </source>
</evidence>
<dbReference type="STRING" id="418985.A0A1V9X7Z9"/>
<feature type="transmembrane region" description="Helical" evidence="20">
    <location>
        <begin position="488"/>
        <end position="508"/>
    </location>
</feature>
<evidence type="ECO:0000256" key="12">
    <source>
        <dbReference type="ARBA" id="ARBA00023136"/>
    </source>
</evidence>
<dbReference type="GO" id="GO:0034899">
    <property type="term" value="F:trimethylamine monooxygenase activity"/>
    <property type="evidence" value="ECO:0007669"/>
    <property type="project" value="UniProtKB-EC"/>
</dbReference>
<evidence type="ECO:0000256" key="20">
    <source>
        <dbReference type="SAM" id="Phobius"/>
    </source>
</evidence>
<evidence type="ECO:0000256" key="15">
    <source>
        <dbReference type="ARBA" id="ARBA00048041"/>
    </source>
</evidence>
<keyword evidence="5 20" id="KW-0812">Transmembrane</keyword>
<evidence type="ECO:0000256" key="3">
    <source>
        <dbReference type="ARBA" id="ARBA00009183"/>
    </source>
</evidence>
<dbReference type="GO" id="GO:0005789">
    <property type="term" value="C:endoplasmic reticulum membrane"/>
    <property type="evidence" value="ECO:0007669"/>
    <property type="project" value="UniProtKB-SubCell"/>
</dbReference>
<dbReference type="PRINTS" id="PR01121">
    <property type="entry name" value="FMOXYGENASE1"/>
</dbReference>
<dbReference type="InParanoid" id="A0A1V9X7Z9"/>
<evidence type="ECO:0000256" key="17">
    <source>
        <dbReference type="ARBA" id="ARBA00049443"/>
    </source>
</evidence>
<dbReference type="GO" id="GO:0050661">
    <property type="term" value="F:NADP binding"/>
    <property type="evidence" value="ECO:0007669"/>
    <property type="project" value="InterPro"/>
</dbReference>
<dbReference type="FunFam" id="3.50.50.60:FF:000159">
    <property type="entry name" value="Dimethylaniline monooxygenase [N-oxide-forming]"/>
    <property type="match status" value="1"/>
</dbReference>
<evidence type="ECO:0000256" key="9">
    <source>
        <dbReference type="ARBA" id="ARBA00022989"/>
    </source>
</evidence>
<keyword evidence="12 18" id="KW-0472">Membrane</keyword>
<dbReference type="PIRSF" id="PIRSF000332">
    <property type="entry name" value="FMO"/>
    <property type="match status" value="1"/>
</dbReference>
<dbReference type="Gene3D" id="3.50.50.60">
    <property type="entry name" value="FAD/NAD(P)-binding domain"/>
    <property type="match status" value="2"/>
</dbReference>
<dbReference type="PRINTS" id="PR00370">
    <property type="entry name" value="FMOXYGENASE"/>
</dbReference>
<proteinExistence type="inferred from homology"/>
<evidence type="ECO:0000256" key="10">
    <source>
        <dbReference type="ARBA" id="ARBA00023002"/>
    </source>
</evidence>
<evidence type="ECO:0000256" key="6">
    <source>
        <dbReference type="ARBA" id="ARBA00022824"/>
    </source>
</evidence>
<comment type="catalytic activity">
    <reaction evidence="17">
        <text>N,N-dimethylaniline + NADPH + O2 + H(+) = N,N-dimethylaniline N-oxide + NADP(+) + H2O</text>
        <dbReference type="Rhea" id="RHEA:24468"/>
        <dbReference type="ChEBI" id="CHEBI:15377"/>
        <dbReference type="ChEBI" id="CHEBI:15378"/>
        <dbReference type="ChEBI" id="CHEBI:15379"/>
        <dbReference type="ChEBI" id="CHEBI:16269"/>
        <dbReference type="ChEBI" id="CHEBI:17735"/>
        <dbReference type="ChEBI" id="CHEBI:57783"/>
        <dbReference type="ChEBI" id="CHEBI:58349"/>
        <dbReference type="EC" id="1.14.13.8"/>
    </reaction>
    <physiologicalReaction direction="left-to-right" evidence="17">
        <dbReference type="Rhea" id="RHEA:24469"/>
    </physiologicalReaction>
</comment>
<keyword evidence="4 18" id="KW-0285">Flavoprotein</keyword>
<evidence type="ECO:0000256" key="13">
    <source>
        <dbReference type="ARBA" id="ARBA00045957"/>
    </source>
</evidence>
<evidence type="ECO:0000313" key="22">
    <source>
        <dbReference type="Proteomes" id="UP000192247"/>
    </source>
</evidence>
<dbReference type="InterPro" id="IPR050346">
    <property type="entry name" value="FMO-like"/>
</dbReference>
<accession>A0A1V9X7Z9</accession>
<dbReference type="AlphaFoldDB" id="A0A1V9X7Z9"/>
<dbReference type="InterPro" id="IPR002253">
    <property type="entry name" value="Flavin_mOase_1"/>
</dbReference>
<comment type="function">
    <text evidence="13">Broad spectrum monooxygenase that catalyzes the oxygenation of a wide variety of nitrogen- and sulfur-containing compounds including xenobiotics. Catalyzes the S-oxygenation of hypotaurine to produce taurine, an organic osmolyte involved in cell volume regulation as well as a variety of cytoprotective and developmental processes. In vitro, catalyzes the N-oxygenation of trimethylamine (TMA) to produce trimethylamine N-oxide (TMAO) and could therefore participate to the detoxification of this compound that is generated by the action of gut microbiota from dietary precursors such as choline, choline containing compounds, betaine or L-carnitine.</text>
</comment>
<dbReference type="EMBL" id="MNPL01020557">
    <property type="protein sequence ID" value="OQR69536.1"/>
    <property type="molecule type" value="Genomic_DNA"/>
</dbReference>
<evidence type="ECO:0000256" key="8">
    <source>
        <dbReference type="ARBA" id="ARBA00022857"/>
    </source>
</evidence>
<dbReference type="Proteomes" id="UP000192247">
    <property type="component" value="Unassembled WGS sequence"/>
</dbReference>
<keyword evidence="22" id="KW-1185">Reference proteome</keyword>
<comment type="catalytic activity">
    <reaction evidence="16">
        <text>trimethylamine + NADPH + O2 = trimethylamine N-oxide + NADP(+) + H2O</text>
        <dbReference type="Rhea" id="RHEA:31979"/>
        <dbReference type="ChEBI" id="CHEBI:15377"/>
        <dbReference type="ChEBI" id="CHEBI:15379"/>
        <dbReference type="ChEBI" id="CHEBI:15724"/>
        <dbReference type="ChEBI" id="CHEBI:57783"/>
        <dbReference type="ChEBI" id="CHEBI:58349"/>
        <dbReference type="ChEBI" id="CHEBI:58389"/>
        <dbReference type="EC" id="1.14.13.148"/>
    </reaction>
    <physiologicalReaction direction="left-to-right" evidence="16">
        <dbReference type="Rhea" id="RHEA:31980"/>
    </physiologicalReaction>
</comment>
<dbReference type="GO" id="GO:0004499">
    <property type="term" value="F:N,N-dimethylaniline monooxygenase activity"/>
    <property type="evidence" value="ECO:0007669"/>
    <property type="project" value="UniProtKB-UniRule"/>
</dbReference>
<dbReference type="InterPro" id="IPR036188">
    <property type="entry name" value="FAD/NAD-bd_sf"/>
</dbReference>
<dbReference type="PANTHER" id="PTHR23023">
    <property type="entry name" value="DIMETHYLANILINE MONOOXYGENASE"/>
    <property type="match status" value="1"/>
</dbReference>
<evidence type="ECO:0000256" key="19">
    <source>
        <dbReference type="RuleBase" id="RU361177"/>
    </source>
</evidence>
<name>A0A1V9X7Z9_9ACAR</name>
<evidence type="ECO:0000256" key="1">
    <source>
        <dbReference type="ARBA" id="ARBA00001974"/>
    </source>
</evidence>
<comment type="cofactor">
    <cofactor evidence="1 18 19">
        <name>FAD</name>
        <dbReference type="ChEBI" id="CHEBI:57692"/>
    </cofactor>
</comment>
<dbReference type="InterPro" id="IPR000960">
    <property type="entry name" value="Flavin_mOase"/>
</dbReference>
<keyword evidence="8 18" id="KW-0521">NADP</keyword>
<dbReference type="GO" id="GO:0047822">
    <property type="term" value="F:hypotaurine monooxygenase activity"/>
    <property type="evidence" value="ECO:0007669"/>
    <property type="project" value="RHEA"/>
</dbReference>
<dbReference type="Pfam" id="PF00743">
    <property type="entry name" value="FMO-like"/>
    <property type="match status" value="1"/>
</dbReference>
<reference evidence="21 22" key="1">
    <citation type="journal article" date="2017" name="Gigascience">
        <title>Draft genome of the honey bee ectoparasitic mite, Tropilaelaps mercedesae, is shaped by the parasitic life history.</title>
        <authorList>
            <person name="Dong X."/>
            <person name="Armstrong S.D."/>
            <person name="Xia D."/>
            <person name="Makepeace B.L."/>
            <person name="Darby A.C."/>
            <person name="Kadowaki T."/>
        </authorList>
    </citation>
    <scope>NUCLEOTIDE SEQUENCE [LARGE SCALE GENOMIC DNA]</scope>
    <source>
        <strain evidence="21">Wuxi-XJTLU</strain>
    </source>
</reference>
<evidence type="ECO:0000256" key="11">
    <source>
        <dbReference type="ARBA" id="ARBA00023033"/>
    </source>
</evidence>
<organism evidence="21 22">
    <name type="scientific">Tropilaelaps mercedesae</name>
    <dbReference type="NCBI Taxonomy" id="418985"/>
    <lineage>
        <taxon>Eukaryota</taxon>
        <taxon>Metazoa</taxon>
        <taxon>Ecdysozoa</taxon>
        <taxon>Arthropoda</taxon>
        <taxon>Chelicerata</taxon>
        <taxon>Arachnida</taxon>
        <taxon>Acari</taxon>
        <taxon>Parasitiformes</taxon>
        <taxon>Mesostigmata</taxon>
        <taxon>Gamasina</taxon>
        <taxon>Dermanyssoidea</taxon>
        <taxon>Laelapidae</taxon>
        <taxon>Tropilaelaps</taxon>
    </lineage>
</organism>
<keyword evidence="10 18" id="KW-0560">Oxidoreductase</keyword>
<dbReference type="InterPro" id="IPR020946">
    <property type="entry name" value="Flavin_mOase-like"/>
</dbReference>
<evidence type="ECO:0000256" key="5">
    <source>
        <dbReference type="ARBA" id="ARBA00022692"/>
    </source>
</evidence>
<evidence type="ECO:0000256" key="2">
    <source>
        <dbReference type="ARBA" id="ARBA00004389"/>
    </source>
</evidence>
<keyword evidence="11 18" id="KW-0503">Monooxygenase</keyword>
<dbReference type="SUPFAM" id="SSF51905">
    <property type="entry name" value="FAD/NAD(P)-binding domain"/>
    <property type="match status" value="2"/>
</dbReference>
<comment type="subcellular location">
    <subcellularLocation>
        <location evidence="2">Endoplasmic reticulum membrane</location>
        <topology evidence="2">Single-pass membrane protein</topology>
    </subcellularLocation>
</comment>
<evidence type="ECO:0000256" key="18">
    <source>
        <dbReference type="PIRNR" id="PIRNR000332"/>
    </source>
</evidence>